<dbReference type="PANTHER" id="PTHR39210:SF1">
    <property type="entry name" value="HEPARIN-SULFATE LYASE"/>
    <property type="match status" value="1"/>
</dbReference>
<dbReference type="InterPro" id="IPR031680">
    <property type="entry name" value="Hepar_II_III_N"/>
</dbReference>
<evidence type="ECO:0000256" key="3">
    <source>
        <dbReference type="ARBA" id="ARBA00022764"/>
    </source>
</evidence>
<feature type="domain" description="Heparin-sulfate lyase N-terminal" evidence="6">
    <location>
        <begin position="63"/>
        <end position="314"/>
    </location>
</feature>
<dbReference type="PANTHER" id="PTHR39210">
    <property type="entry name" value="HEPARIN-SULFATE LYASE"/>
    <property type="match status" value="1"/>
</dbReference>
<sequence length="684" mass="79962">MNPAIRHDRVYFWESSDRSFIVNTCLSEWPEEAAEVLYRADLACRSTFIYTHRWDMERCETEVAFPDGINWSYRHNEDIEWMVMLNRARYMSELGQAYWLTGEERYAEAYISLMKDWIRQNPLTEEEVLASQSRAYNVKDTWRKLDSGIRIVNWLKGYYCVRQSSLWQSEEETLFREAVRRHGMYLNIAYTPHDRQSNWGFLETNGLFQLALMFPDIEESETWLKQAVQRLAEMCPVQVFEDGMHNEQCTMYHHEVLHCLFEPVWLAELNDVPLPPELRNSLDRMYSASLALVQPDGRQPMLGDSDGTDIRDVLTRGAVLFARGDLKRMGYDKLDYEGIWYYGEKGYKRYEQLHIQEPKAASVELAQSGYYVMRTDWKPDARYLVFDAGHMDVIRAHGHDDLLHISLFAYGREFLTDPGRYTYMENDFRRYFKESLQHNTVAVDGETISKYVDSWNWNHVANPMDRFWRTETESYDYVQASHDGYLRLNDPVLVRRQILFIKPDYWIVVDTCKSNGEHEYTLPFHFAEGLNVEVEADGTLLASSSRQEPALRIIPVKPAEALVDASWVARDYNHKVTSLKAMFRQKGSGLSKFVTVLYPCRTRDCDQPDISRIEVLDSYGDTVSEELVTALTIQNGAERVHALFSHQGPRGYQFAGRHITGEVLLVRENNTPSEEHEDTYIVKV</sequence>
<dbReference type="Gene3D" id="2.70.98.70">
    <property type="match status" value="1"/>
</dbReference>
<protein>
    <recommendedName>
        <fullName evidence="9">Heparinase</fullName>
    </recommendedName>
</protein>
<name>A0ABQ4M8S6_9BACL</name>
<reference evidence="7 8" key="1">
    <citation type="submission" date="2021-03" db="EMBL/GenBank/DDBJ databases">
        <title>Antimicrobial resistance genes in bacteria isolated from Japanese honey, and their potential for conferring macrolide and lincosamide resistance in the American foulbrood pathogen Paenibacillus larvae.</title>
        <authorList>
            <person name="Okamoto M."/>
            <person name="Kumagai M."/>
            <person name="Kanamori H."/>
            <person name="Takamatsu D."/>
        </authorList>
    </citation>
    <scope>NUCLEOTIDE SEQUENCE [LARGE SCALE GENOMIC DNA]</scope>
    <source>
        <strain evidence="7 8">J42TS3</strain>
    </source>
</reference>
<dbReference type="Gene3D" id="1.50.10.100">
    <property type="entry name" value="Chondroitin AC/alginate lyase"/>
    <property type="match status" value="1"/>
</dbReference>
<evidence type="ECO:0000256" key="2">
    <source>
        <dbReference type="ARBA" id="ARBA00022729"/>
    </source>
</evidence>
<evidence type="ECO:0000256" key="4">
    <source>
        <dbReference type="ARBA" id="ARBA00023239"/>
    </source>
</evidence>
<keyword evidence="3" id="KW-0574">Periplasm</keyword>
<dbReference type="EMBL" id="BOSL01000003">
    <property type="protein sequence ID" value="GIP52396.1"/>
    <property type="molecule type" value="Genomic_DNA"/>
</dbReference>
<organism evidence="7 8">
    <name type="scientific">Paenibacillus vini</name>
    <dbReference type="NCBI Taxonomy" id="1476024"/>
    <lineage>
        <taxon>Bacteria</taxon>
        <taxon>Bacillati</taxon>
        <taxon>Bacillota</taxon>
        <taxon>Bacilli</taxon>
        <taxon>Bacillales</taxon>
        <taxon>Paenibacillaceae</taxon>
        <taxon>Paenibacillus</taxon>
    </lineage>
</organism>
<gene>
    <name evidence="7" type="ORF">J42TS3_14310</name>
</gene>
<proteinExistence type="predicted"/>
<evidence type="ECO:0000259" key="6">
    <source>
        <dbReference type="Pfam" id="PF16889"/>
    </source>
</evidence>
<dbReference type="Proteomes" id="UP000679992">
    <property type="component" value="Unassembled WGS sequence"/>
</dbReference>
<dbReference type="RefSeq" id="WP_213654203.1">
    <property type="nucleotide sequence ID" value="NZ_BOSL01000003.1"/>
</dbReference>
<dbReference type="InterPro" id="IPR012480">
    <property type="entry name" value="Hepar_II_III_C"/>
</dbReference>
<evidence type="ECO:0000313" key="8">
    <source>
        <dbReference type="Proteomes" id="UP000679992"/>
    </source>
</evidence>
<comment type="caution">
    <text evidence="7">The sequence shown here is derived from an EMBL/GenBank/DDBJ whole genome shotgun (WGS) entry which is preliminary data.</text>
</comment>
<dbReference type="Pfam" id="PF16889">
    <property type="entry name" value="Hepar_II_III_N"/>
    <property type="match status" value="1"/>
</dbReference>
<keyword evidence="2" id="KW-0732">Signal</keyword>
<keyword evidence="4" id="KW-0456">Lyase</keyword>
<evidence type="ECO:0000259" key="5">
    <source>
        <dbReference type="Pfam" id="PF07940"/>
    </source>
</evidence>
<comment type="subcellular location">
    <subcellularLocation>
        <location evidence="1">Periplasm</location>
    </subcellularLocation>
</comment>
<dbReference type="Pfam" id="PF07940">
    <property type="entry name" value="Hepar_II_III_C"/>
    <property type="match status" value="1"/>
</dbReference>
<evidence type="ECO:0008006" key="9">
    <source>
        <dbReference type="Google" id="ProtNLM"/>
    </source>
</evidence>
<keyword evidence="8" id="KW-1185">Reference proteome</keyword>
<evidence type="ECO:0000256" key="1">
    <source>
        <dbReference type="ARBA" id="ARBA00004418"/>
    </source>
</evidence>
<dbReference type="InterPro" id="IPR008929">
    <property type="entry name" value="Chondroitin_lyas"/>
</dbReference>
<accession>A0ABQ4M8S6</accession>
<dbReference type="SUPFAM" id="SSF48230">
    <property type="entry name" value="Chondroitin AC/alginate lyase"/>
    <property type="match status" value="1"/>
</dbReference>
<evidence type="ECO:0000313" key="7">
    <source>
        <dbReference type="EMBL" id="GIP52396.1"/>
    </source>
</evidence>
<feature type="domain" description="Heparinase II/III-like C-terminal" evidence="5">
    <location>
        <begin position="358"/>
        <end position="586"/>
    </location>
</feature>